<keyword evidence="1" id="KW-1133">Transmembrane helix</keyword>
<dbReference type="OrthoDB" id="7066079at2"/>
<evidence type="ECO:0000256" key="1">
    <source>
        <dbReference type="SAM" id="Phobius"/>
    </source>
</evidence>
<keyword evidence="1" id="KW-0472">Membrane</keyword>
<organism evidence="2 3">
    <name type="scientific">Thiohalophilus thiocyanatoxydans</name>
    <dbReference type="NCBI Taxonomy" id="381308"/>
    <lineage>
        <taxon>Bacteria</taxon>
        <taxon>Pseudomonadati</taxon>
        <taxon>Pseudomonadota</taxon>
        <taxon>Gammaproteobacteria</taxon>
        <taxon>Thiohalomonadales</taxon>
        <taxon>Thiohalophilaceae</taxon>
        <taxon>Thiohalophilus</taxon>
    </lineage>
</organism>
<evidence type="ECO:0000313" key="2">
    <source>
        <dbReference type="EMBL" id="TDY04097.1"/>
    </source>
</evidence>
<comment type="caution">
    <text evidence="2">The sequence shown here is derived from an EMBL/GenBank/DDBJ whole genome shotgun (WGS) entry which is preliminary data.</text>
</comment>
<dbReference type="EMBL" id="SOQX01000001">
    <property type="protein sequence ID" value="TDY04097.1"/>
    <property type="molecule type" value="Genomic_DNA"/>
</dbReference>
<protein>
    <submittedName>
        <fullName evidence="2">Cbb3-type cytochrome oxidase component FixQ</fullName>
    </submittedName>
</protein>
<reference evidence="2 3" key="1">
    <citation type="submission" date="2019-03" db="EMBL/GenBank/DDBJ databases">
        <title>Genomic Encyclopedia of Type Strains, Phase IV (KMG-IV): sequencing the most valuable type-strain genomes for metagenomic binning, comparative biology and taxonomic classification.</title>
        <authorList>
            <person name="Goeker M."/>
        </authorList>
    </citation>
    <scope>NUCLEOTIDE SEQUENCE [LARGE SCALE GENOMIC DNA]</scope>
    <source>
        <strain evidence="2 3">DSM 16326</strain>
    </source>
</reference>
<dbReference type="RefSeq" id="WP_134080707.1">
    <property type="nucleotide sequence ID" value="NZ_SOQX01000001.1"/>
</dbReference>
<accession>A0A4R8J1B0</accession>
<proteinExistence type="predicted"/>
<keyword evidence="1" id="KW-0812">Transmembrane</keyword>
<gene>
    <name evidence="2" type="ORF">EDC23_0469</name>
</gene>
<keyword evidence="3" id="KW-1185">Reference proteome</keyword>
<name>A0A4R8J1B0_9GAMM</name>
<sequence length="65" mass="7839">MYDWIKSIVYSGDAKTFLLFLFFFTFVGVILYVFTNRKRSSRLESYKNIPFEDDDVVHRKDTDNE</sequence>
<dbReference type="Proteomes" id="UP000294914">
    <property type="component" value="Unassembled WGS sequence"/>
</dbReference>
<feature type="transmembrane region" description="Helical" evidence="1">
    <location>
        <begin position="16"/>
        <end position="34"/>
    </location>
</feature>
<dbReference type="InterPro" id="IPR008621">
    <property type="entry name" value="Cbb3-typ_cyt_oxidase_comp"/>
</dbReference>
<evidence type="ECO:0000313" key="3">
    <source>
        <dbReference type="Proteomes" id="UP000294914"/>
    </source>
</evidence>
<dbReference type="Pfam" id="PF05545">
    <property type="entry name" value="FixQ"/>
    <property type="match status" value="1"/>
</dbReference>
<dbReference type="AlphaFoldDB" id="A0A4R8J1B0"/>